<gene>
    <name evidence="2" type="ORF">B0A77_05470</name>
</gene>
<dbReference type="Pfam" id="PF05406">
    <property type="entry name" value="WGR"/>
    <property type="match status" value="1"/>
</dbReference>
<evidence type="ECO:0000313" key="3">
    <source>
        <dbReference type="Proteomes" id="UP000220828"/>
    </source>
</evidence>
<dbReference type="Pfam" id="PF20103">
    <property type="entry name" value="DUF6493"/>
    <property type="match status" value="1"/>
</dbReference>
<dbReference type="PANTHER" id="PTHR30634">
    <property type="entry name" value="OUTER MEMBRANE LOLAB LIPOPROTEIN INSERTION APPARATUS"/>
    <property type="match status" value="1"/>
</dbReference>
<sequence length="1030" mass="118882">MKKHLKYIDGTSDKFWQIEAQGIQFTVTYGKNGTSGTSQTKTFSTEAECLKMAEKLVAEKIKKGYSESGEVVVDSTSKAGKAKTAIQEITAEYDQLIKEKRMEALLPFLQEKVKGNVTEFKKHLKKCKKYWCDYADLTNEPQFRKGKQYNWGRRGDEIQSKIINLTAMAVVDKTEINAFDGIASYLEAMTTDAIIKELIFWAKPNWIAEYLLNLVKRNEWASISYYTLRYLEQEKLIAFHAELYAISLAQYNEYQVKDSAQNFIKKLAQDALALQRDVPLLFEYETAINNVYFRTNNDQPYNQFKLWHVALLQFVNDGNLKRATVIENGLLIQTKEWNNGIKTFFKKVVEEMKPTTEELIANQNVIFTFLQNAYAPIITFGVDLCKTIFEDKKFKTNDFLEWLEPLFYREDAKGSIKKLLPMLEKISKTNSKTSTKIAHLVCHVFVIPDLTLQERTVKTLLKTANKKDKTIKEKLSEYVGQMQGSVKMQLADFLGNEADENAVFEVEKYHYQPEKVNKLVSEVHLPTDWNEILFQFGKFINNEGILDAEILMHSLVLQQHLFPADYQKQLEPYDKQLKKTYFSCAAKEFVKGYLIEKIMKLNQKANMNFSSHNHVKTMHFYKSILACIEEKILMKSTLPLLSFPTHEPHWVAPKTLLERLIAYQNTNESMDYNDLSLAISRMPLEQVEAATPLLSQLEPELKNLFEFCFGLHKEIKIPKEGLLNKLFQKAGGETMQSKNTALWAVAAQTFYPNDYFEAFDKTTLAGIPFAGNPFHSPINFVEKANEWVDYQTKEKMRHTWMELAVELPGFKKLPNHLLYSLDCYFVGENSWYHFLYGEDSVYYWNDLMPQNKEPLAVKLLLSACVNTSSGSDILTAFLHLANRSDFEFSHYCSAVFACCFFMDKKNVRLLASEVMYQKIESQTFPIEQMSGVFAYLISNNYGVFGRFSDAVLSIKDSSPLHNQALFLLLDGVLSNWILGEKLPTNFKKFIENYYDLSTKLNQKPSEKAKQFLVPFQENTSLKKLVGLLIK</sequence>
<reference evidence="2 3" key="1">
    <citation type="submission" date="2017-09" db="EMBL/GenBank/DDBJ databases">
        <title>Whole genomes of Flavobacteriaceae.</title>
        <authorList>
            <person name="Stine C."/>
            <person name="Li C."/>
            <person name="Tadesse D."/>
        </authorList>
    </citation>
    <scope>NUCLEOTIDE SEQUENCE [LARGE SCALE GENOMIC DNA]</scope>
    <source>
        <strain evidence="2 3">ATCC 35036</strain>
    </source>
</reference>
<organism evidence="2 3">
    <name type="scientific">Flavobacterium branchiophilum</name>
    <dbReference type="NCBI Taxonomy" id="55197"/>
    <lineage>
        <taxon>Bacteria</taxon>
        <taxon>Pseudomonadati</taxon>
        <taxon>Bacteroidota</taxon>
        <taxon>Flavobacteriia</taxon>
        <taxon>Flavobacteriales</taxon>
        <taxon>Flavobacteriaceae</taxon>
        <taxon>Flavobacterium</taxon>
    </lineage>
</organism>
<dbReference type="InterPro" id="IPR045472">
    <property type="entry name" value="DUF6493"/>
</dbReference>
<dbReference type="AlphaFoldDB" id="A0A2H3KZ66"/>
<dbReference type="Pfam" id="PF25148">
    <property type="entry name" value="DUF7824"/>
    <property type="match status" value="1"/>
</dbReference>
<dbReference type="PANTHER" id="PTHR30634:SF13">
    <property type="entry name" value="PROTEIN YEHF"/>
    <property type="match status" value="1"/>
</dbReference>
<dbReference type="Proteomes" id="UP000220828">
    <property type="component" value="Unassembled WGS sequence"/>
</dbReference>
<dbReference type="SUPFAM" id="SSF142921">
    <property type="entry name" value="WGR domain-like"/>
    <property type="match status" value="1"/>
</dbReference>
<dbReference type="CDD" id="cd07996">
    <property type="entry name" value="WGR_MMR_like"/>
    <property type="match status" value="1"/>
</dbReference>
<dbReference type="InterPro" id="IPR056727">
    <property type="entry name" value="DUF7825"/>
</dbReference>
<dbReference type="OrthoDB" id="6629398at2"/>
<protein>
    <submittedName>
        <fullName evidence="2">Molybdenum metabolism regulator</fullName>
    </submittedName>
</protein>
<evidence type="ECO:0000259" key="1">
    <source>
        <dbReference type="PROSITE" id="PS51977"/>
    </source>
</evidence>
<dbReference type="InterPro" id="IPR056726">
    <property type="entry name" value="DUF7824"/>
</dbReference>
<proteinExistence type="predicted"/>
<dbReference type="InterPro" id="IPR050458">
    <property type="entry name" value="LolB"/>
</dbReference>
<dbReference type="SMART" id="SM00773">
    <property type="entry name" value="WGR"/>
    <property type="match status" value="1"/>
</dbReference>
<dbReference type="Pfam" id="PF25149">
    <property type="entry name" value="DUF7825"/>
    <property type="match status" value="1"/>
</dbReference>
<dbReference type="RefSeq" id="WP_097553811.1">
    <property type="nucleotide sequence ID" value="NZ_PCMW01000032.1"/>
</dbReference>
<dbReference type="PROSITE" id="PS51977">
    <property type="entry name" value="WGR"/>
    <property type="match status" value="1"/>
</dbReference>
<dbReference type="InterPro" id="IPR049809">
    <property type="entry name" value="YehF/YfeS-like_WGR"/>
</dbReference>
<feature type="domain" description="WGR" evidence="1">
    <location>
        <begin position="1"/>
        <end position="82"/>
    </location>
</feature>
<evidence type="ECO:0000313" key="2">
    <source>
        <dbReference type="EMBL" id="PDS25127.1"/>
    </source>
</evidence>
<accession>A0A2H3KZ66</accession>
<comment type="caution">
    <text evidence="2">The sequence shown here is derived from an EMBL/GenBank/DDBJ whole genome shotgun (WGS) entry which is preliminary data.</text>
</comment>
<dbReference type="Gene3D" id="2.20.140.10">
    <property type="entry name" value="WGR domain"/>
    <property type="match status" value="1"/>
</dbReference>
<dbReference type="EMBL" id="PCMW01000032">
    <property type="protein sequence ID" value="PDS25127.1"/>
    <property type="molecule type" value="Genomic_DNA"/>
</dbReference>
<dbReference type="InterPro" id="IPR036930">
    <property type="entry name" value="WGR_dom_sf"/>
</dbReference>
<name>A0A2H3KZ66_9FLAO</name>
<dbReference type="InterPro" id="IPR008893">
    <property type="entry name" value="WGR_domain"/>
</dbReference>